<protein>
    <recommendedName>
        <fullName evidence="2">Cathepsin propeptide inhibitor domain-containing protein</fullName>
    </recommendedName>
</protein>
<dbReference type="AlphaFoldDB" id="A0A0E0D7X5"/>
<reference evidence="3" key="1">
    <citation type="submission" date="2015-04" db="UniProtKB">
        <authorList>
            <consortium name="EnsemblPlants"/>
        </authorList>
    </citation>
    <scope>IDENTIFICATION</scope>
</reference>
<name>A0A0E0D7X5_9ORYZ</name>
<accession>A0A0E0D7X5</accession>
<evidence type="ECO:0000313" key="4">
    <source>
        <dbReference type="Proteomes" id="UP000008021"/>
    </source>
</evidence>
<keyword evidence="4" id="KW-1185">Reference proteome</keyword>
<dbReference type="Pfam" id="PF08246">
    <property type="entry name" value="Inhibitor_I29"/>
    <property type="match status" value="1"/>
</dbReference>
<dbReference type="EnsemblPlants" id="OMERI03G33920.2">
    <property type="protein sequence ID" value="OMERI03G33920.2"/>
    <property type="gene ID" value="OMERI03G33920"/>
</dbReference>
<dbReference type="InterPro" id="IPR013201">
    <property type="entry name" value="Prot_inhib_I29"/>
</dbReference>
<evidence type="ECO:0000256" key="1">
    <source>
        <dbReference type="SAM" id="MobiDB-lite"/>
    </source>
</evidence>
<reference evidence="3" key="2">
    <citation type="submission" date="2018-05" db="EMBL/GenBank/DDBJ databases">
        <title>OmerRS3 (Oryza meridionalis Reference Sequence Version 3).</title>
        <authorList>
            <person name="Zhang J."/>
            <person name="Kudrna D."/>
            <person name="Lee S."/>
            <person name="Talag J."/>
            <person name="Welchert J."/>
            <person name="Wing R.A."/>
        </authorList>
    </citation>
    <scope>NUCLEOTIDE SEQUENCE [LARGE SCALE GENOMIC DNA]</scope>
    <source>
        <strain evidence="3">cv. OR44</strain>
    </source>
</reference>
<feature type="compositionally biased region" description="Pro residues" evidence="1">
    <location>
        <begin position="84"/>
        <end position="95"/>
    </location>
</feature>
<dbReference type="STRING" id="40149.A0A0E0D7X5"/>
<organism evidence="3">
    <name type="scientific">Oryza meridionalis</name>
    <dbReference type="NCBI Taxonomy" id="40149"/>
    <lineage>
        <taxon>Eukaryota</taxon>
        <taxon>Viridiplantae</taxon>
        <taxon>Streptophyta</taxon>
        <taxon>Embryophyta</taxon>
        <taxon>Tracheophyta</taxon>
        <taxon>Spermatophyta</taxon>
        <taxon>Magnoliopsida</taxon>
        <taxon>Liliopsida</taxon>
        <taxon>Poales</taxon>
        <taxon>Poaceae</taxon>
        <taxon>BOP clade</taxon>
        <taxon>Oryzoideae</taxon>
        <taxon>Oryzeae</taxon>
        <taxon>Oryzinae</taxon>
        <taxon>Oryza</taxon>
    </lineage>
</organism>
<dbReference type="Gramene" id="OMERI03G33920.2">
    <property type="protein sequence ID" value="OMERI03G33920.2"/>
    <property type="gene ID" value="OMERI03G33920"/>
</dbReference>
<feature type="region of interest" description="Disordered" evidence="1">
    <location>
        <begin position="78"/>
        <end position="105"/>
    </location>
</feature>
<evidence type="ECO:0000259" key="2">
    <source>
        <dbReference type="Pfam" id="PF08246"/>
    </source>
</evidence>
<evidence type="ECO:0000313" key="3">
    <source>
        <dbReference type="EnsemblPlants" id="OMERI03G33920.2"/>
    </source>
</evidence>
<sequence>MSTAALLAWFARDVSAARDAARLAAAAASRAARSSASLCTLGGRRRGTPRSTLSRRRRIARRARAVSCIPSYNLDDYSDYEPATPAPPSPLPSYGPEPADDETDKDFETDLVNDATDKDFESDEAIWAFYERWCKAYDKERDDAEMAHRFKIFNETAELVHKSNKDAPEEEKLCFGPYRDGFDEQQRAEFLLKFGHFHGIHEFVEQWKIDFSNQPGRVGRTRVYCSSSIDHPSPISTAALVASLARDVSAARLAAAAASRAARSSAAASSPCARSAAVAARRAARHAAVAASRAARAVCYLDDYEPSDNGPEPGIFLTNFDESGDDFTDKDFESDEAI</sequence>
<dbReference type="Gene3D" id="1.10.287.2250">
    <property type="match status" value="1"/>
</dbReference>
<feature type="region of interest" description="Disordered" evidence="1">
    <location>
        <begin position="305"/>
        <end position="338"/>
    </location>
</feature>
<feature type="domain" description="Cathepsin propeptide inhibitor" evidence="2">
    <location>
        <begin position="130"/>
        <end position="166"/>
    </location>
</feature>
<feature type="compositionally biased region" description="Acidic residues" evidence="1">
    <location>
        <begin position="322"/>
        <end position="338"/>
    </location>
</feature>
<dbReference type="Proteomes" id="UP000008021">
    <property type="component" value="Chromosome 3"/>
</dbReference>
<proteinExistence type="predicted"/>